<dbReference type="OrthoDB" id="6266673at2759"/>
<dbReference type="Gene3D" id="2.30.29.30">
    <property type="entry name" value="Pleckstrin-homology domain (PH domain)/Phosphotyrosine-binding domain (PTB)"/>
    <property type="match status" value="1"/>
</dbReference>
<dbReference type="SUPFAM" id="SSF50729">
    <property type="entry name" value="PH domain-like"/>
    <property type="match status" value="1"/>
</dbReference>
<dbReference type="EMBL" id="UYRT01025620">
    <property type="protein sequence ID" value="VDK63919.1"/>
    <property type="molecule type" value="Genomic_DNA"/>
</dbReference>
<reference evidence="2 3" key="2">
    <citation type="submission" date="2018-11" db="EMBL/GenBank/DDBJ databases">
        <authorList>
            <consortium name="Pathogen Informatics"/>
        </authorList>
    </citation>
    <scope>NUCLEOTIDE SEQUENCE [LARGE SCALE GENOMIC DNA]</scope>
</reference>
<gene>
    <name evidence="2" type="ORF">GPUH_LOCUS8616</name>
</gene>
<name>A0A183DIS6_9BILA</name>
<dbReference type="WBParaSite" id="GPUH_0000862701-mRNA-1">
    <property type="protein sequence ID" value="GPUH_0000862701-mRNA-1"/>
    <property type="gene ID" value="GPUH_0000862701"/>
</dbReference>
<organism evidence="4">
    <name type="scientific">Gongylonema pulchrum</name>
    <dbReference type="NCBI Taxonomy" id="637853"/>
    <lineage>
        <taxon>Eukaryota</taxon>
        <taxon>Metazoa</taxon>
        <taxon>Ecdysozoa</taxon>
        <taxon>Nematoda</taxon>
        <taxon>Chromadorea</taxon>
        <taxon>Rhabditida</taxon>
        <taxon>Spirurina</taxon>
        <taxon>Spiruromorpha</taxon>
        <taxon>Spiruroidea</taxon>
        <taxon>Gongylonematidae</taxon>
        <taxon>Gongylonema</taxon>
    </lineage>
</organism>
<evidence type="ECO:0000313" key="3">
    <source>
        <dbReference type="Proteomes" id="UP000271098"/>
    </source>
</evidence>
<dbReference type="InterPro" id="IPR011993">
    <property type="entry name" value="PH-like_dom_sf"/>
</dbReference>
<evidence type="ECO:0000313" key="4">
    <source>
        <dbReference type="WBParaSite" id="GPUH_0000862701-mRNA-1"/>
    </source>
</evidence>
<evidence type="ECO:0000259" key="1">
    <source>
        <dbReference type="PROSITE" id="PS50057"/>
    </source>
</evidence>
<dbReference type="GO" id="GO:0031032">
    <property type="term" value="P:actomyosin structure organization"/>
    <property type="evidence" value="ECO:0007669"/>
    <property type="project" value="TreeGrafter"/>
</dbReference>
<dbReference type="PROSITE" id="PS50057">
    <property type="entry name" value="FERM_3"/>
    <property type="match status" value="1"/>
</dbReference>
<dbReference type="PANTHER" id="PTHR23280:SF32">
    <property type="entry name" value="FI22325P1"/>
    <property type="match status" value="1"/>
</dbReference>
<dbReference type="Pfam" id="PF09380">
    <property type="entry name" value="FERM_C"/>
    <property type="match status" value="1"/>
</dbReference>
<reference evidence="4" key="1">
    <citation type="submission" date="2016-06" db="UniProtKB">
        <authorList>
            <consortium name="WormBaseParasite"/>
        </authorList>
    </citation>
    <scope>IDENTIFICATION</scope>
</reference>
<evidence type="ECO:0000313" key="2">
    <source>
        <dbReference type="EMBL" id="VDK63919.1"/>
    </source>
</evidence>
<dbReference type="Proteomes" id="UP000271098">
    <property type="component" value="Unassembled WGS sequence"/>
</dbReference>
<feature type="domain" description="FERM" evidence="1">
    <location>
        <begin position="1"/>
        <end position="107"/>
    </location>
</feature>
<accession>A0A183DIS6</accession>
<dbReference type="SMART" id="SM01196">
    <property type="entry name" value="FERM_C"/>
    <property type="match status" value="1"/>
</dbReference>
<proteinExistence type="predicted"/>
<dbReference type="InterPro" id="IPR018980">
    <property type="entry name" value="FERM_PH-like_C"/>
</dbReference>
<protein>
    <submittedName>
        <fullName evidence="4">FERM domain-containing protein</fullName>
    </submittedName>
</protein>
<dbReference type="InterPro" id="IPR000299">
    <property type="entry name" value="FERM_domain"/>
</dbReference>
<dbReference type="GO" id="GO:0005856">
    <property type="term" value="C:cytoskeleton"/>
    <property type="evidence" value="ECO:0007669"/>
    <property type="project" value="TreeGrafter"/>
</dbReference>
<dbReference type="AlphaFoldDB" id="A0A183DIS6"/>
<dbReference type="PANTHER" id="PTHR23280">
    <property type="entry name" value="4.1 G PROTEIN"/>
    <property type="match status" value="1"/>
</dbReference>
<keyword evidence="3" id="KW-1185">Reference proteome</keyword>
<sequence length="107" mass="12616">MEFLKRASKLETYGFDPYTVLDKHKQTMYIGVTHRGIYVYHVSRMIHHITWNELEKVDYLGKEIIITPVSSYVSPYLSSEDAEVSTLVKFSSLRTIYPHSTEFFIKY</sequence>